<reference evidence="1 2" key="1">
    <citation type="submission" date="2019-08" db="EMBL/GenBank/DDBJ databases">
        <title>Whole genome of Aphis craccivora.</title>
        <authorList>
            <person name="Voronova N.V."/>
            <person name="Shulinski R.S."/>
            <person name="Bandarenka Y.V."/>
            <person name="Zhorov D.G."/>
            <person name="Warner D."/>
        </authorList>
    </citation>
    <scope>NUCLEOTIDE SEQUENCE [LARGE SCALE GENOMIC DNA]</scope>
    <source>
        <strain evidence="1">180601</strain>
        <tissue evidence="1">Whole Body</tissue>
    </source>
</reference>
<dbReference type="AlphaFoldDB" id="A0A6G0YV72"/>
<name>A0A6G0YV72_APHCR</name>
<gene>
    <name evidence="1" type="ORF">FWK35_00014542</name>
</gene>
<evidence type="ECO:0000313" key="2">
    <source>
        <dbReference type="Proteomes" id="UP000478052"/>
    </source>
</evidence>
<sequence>MFNFRKEILDEMKINDKNGDKDNTIYNRDFKWPKKSKQVIINKAPTCTLCTSQVQEKNKSIATDEYEKKIKDFQALFDRFPYLKDVLCKMSTDEMDKLVKEKNTTVYDSDYNKSKYQGYTNCVKENYETVDDDDEPFKHDVRIRLKKPHVQRSGVKYSGISPPEPYVVPISEYRSTIHSLGTRIIKEQLMVPKTT</sequence>
<comment type="caution">
    <text evidence="1">The sequence shown here is derived from an EMBL/GenBank/DDBJ whole genome shotgun (WGS) entry which is preliminary data.</text>
</comment>
<dbReference type="Proteomes" id="UP000478052">
    <property type="component" value="Unassembled WGS sequence"/>
</dbReference>
<dbReference type="EMBL" id="VUJU01002278">
    <property type="protein sequence ID" value="KAF0761878.1"/>
    <property type="molecule type" value="Genomic_DNA"/>
</dbReference>
<accession>A0A6G0YV72</accession>
<organism evidence="1 2">
    <name type="scientific">Aphis craccivora</name>
    <name type="common">Cowpea aphid</name>
    <dbReference type="NCBI Taxonomy" id="307492"/>
    <lineage>
        <taxon>Eukaryota</taxon>
        <taxon>Metazoa</taxon>
        <taxon>Ecdysozoa</taxon>
        <taxon>Arthropoda</taxon>
        <taxon>Hexapoda</taxon>
        <taxon>Insecta</taxon>
        <taxon>Pterygota</taxon>
        <taxon>Neoptera</taxon>
        <taxon>Paraneoptera</taxon>
        <taxon>Hemiptera</taxon>
        <taxon>Sternorrhyncha</taxon>
        <taxon>Aphidomorpha</taxon>
        <taxon>Aphidoidea</taxon>
        <taxon>Aphididae</taxon>
        <taxon>Aphidini</taxon>
        <taxon>Aphis</taxon>
        <taxon>Aphis</taxon>
    </lineage>
</organism>
<dbReference type="OrthoDB" id="6585908at2759"/>
<keyword evidence="2" id="KW-1185">Reference proteome</keyword>
<proteinExistence type="predicted"/>
<protein>
    <submittedName>
        <fullName evidence="1">Uncharacterized protein</fullName>
    </submittedName>
</protein>
<evidence type="ECO:0000313" key="1">
    <source>
        <dbReference type="EMBL" id="KAF0761878.1"/>
    </source>
</evidence>